<dbReference type="EMBL" id="ML014156">
    <property type="protein sequence ID" value="RKP01943.1"/>
    <property type="molecule type" value="Genomic_DNA"/>
</dbReference>
<keyword evidence="7" id="KW-0472">Membrane</keyword>
<keyword evidence="13" id="KW-1185">Reference proteome</keyword>
<evidence type="ECO:0000256" key="4">
    <source>
        <dbReference type="ARBA" id="ARBA00022448"/>
    </source>
</evidence>
<gene>
    <name evidence="10" type="ORF">CAUPRSCDRAFT_10997</name>
    <name evidence="11" type="ORF">CXG81DRAFT_18303</name>
</gene>
<reference evidence="12 13" key="1">
    <citation type="journal article" date="2018" name="Nat. Microbiol.">
        <title>Leveraging single-cell genomics to expand the fungal tree of life.</title>
        <authorList>
            <person name="Ahrendt S.R."/>
            <person name="Quandt C.A."/>
            <person name="Ciobanu D."/>
            <person name="Clum A."/>
            <person name="Salamov A."/>
            <person name="Andreopoulos B."/>
            <person name="Cheng J.F."/>
            <person name="Woyke T."/>
            <person name="Pelin A."/>
            <person name="Henrissat B."/>
            <person name="Reynolds N.K."/>
            <person name="Benny G.L."/>
            <person name="Smith M.E."/>
            <person name="James T.Y."/>
            <person name="Grigoriev I.V."/>
        </authorList>
    </citation>
    <scope>NUCLEOTIDE SEQUENCE [LARGE SCALE GENOMIC DNA]</scope>
    <source>
        <strain evidence="12 13">ATCC 52028</strain>
    </source>
</reference>
<evidence type="ECO:0000256" key="1">
    <source>
        <dbReference type="ARBA" id="ARBA00004395"/>
    </source>
</evidence>
<comment type="similarity">
    <text evidence="2">Belongs to the COG8 family.</text>
</comment>
<name>A0A4P9WVA4_9FUNG</name>
<dbReference type="InterPro" id="IPR007255">
    <property type="entry name" value="COG8"/>
</dbReference>
<evidence type="ECO:0000313" key="13">
    <source>
        <dbReference type="Proteomes" id="UP000274922"/>
    </source>
</evidence>
<feature type="region of interest" description="Disordered" evidence="9">
    <location>
        <begin position="1"/>
        <end position="159"/>
    </location>
</feature>
<feature type="compositionally biased region" description="Basic and acidic residues" evidence="9">
    <location>
        <begin position="54"/>
        <end position="64"/>
    </location>
</feature>
<evidence type="ECO:0000256" key="8">
    <source>
        <dbReference type="ARBA" id="ARBA00031347"/>
    </source>
</evidence>
<evidence type="ECO:0000256" key="9">
    <source>
        <dbReference type="SAM" id="MobiDB-lite"/>
    </source>
</evidence>
<feature type="region of interest" description="Disordered" evidence="9">
    <location>
        <begin position="179"/>
        <end position="211"/>
    </location>
</feature>
<evidence type="ECO:0000256" key="5">
    <source>
        <dbReference type="ARBA" id="ARBA00022927"/>
    </source>
</evidence>
<feature type="compositionally biased region" description="Low complexity" evidence="9">
    <location>
        <begin position="184"/>
        <end position="202"/>
    </location>
</feature>
<dbReference type="GO" id="GO:0006891">
    <property type="term" value="P:intra-Golgi vesicle-mediated transport"/>
    <property type="evidence" value="ECO:0007669"/>
    <property type="project" value="TreeGrafter"/>
</dbReference>
<comment type="subcellular location">
    <subcellularLocation>
        <location evidence="1">Golgi apparatus membrane</location>
        <topology evidence="1">Peripheral membrane protein</topology>
    </subcellularLocation>
</comment>
<dbReference type="EMBL" id="ML009312">
    <property type="protein sequence ID" value="RKO97321.1"/>
    <property type="molecule type" value="Genomic_DNA"/>
</dbReference>
<sequence length="1079" mass="112768">MSDDGAAAAHPAAGRPPRAIFASAPGPTSPALTPALDAPARHGGGGNNNDDDDRFSRDVRELLDPRLITGIASPTTRHNADADADADAGSRPRDGGAAFTQTRTSPIPARGAAAAPSEAAPSEAAPWPRTASQTSLRDGGHGSTRPRALSRPPHHAAAAHPEHAELIQLLLESHRELHAHGHAAKAAGEASLPPSASTSPRAPSRDATWRPPMLRRRMSVSMVAANAETVAAATTSGDEALRPEHFDQPETLAYLDLLMGMPIHEIRQERGRLEAAYRDVSAELQSVISKDYRTFLTVADALGGMRDALATLNDQATQLAARRTSLSLTDVPGSHAEVSEGTAASLLDGLRDQLQRFAAQSDALLRQRRELDGLQQAAPQIGDLLEVPELIQLLSKHGYYDEALQLYLHIATIAQQPPACALLTDHMLRLEASSQTCLDVLDAAASSLTRGDSGDPGDPDRDPSTPPSRRVEPARPEAESSFLMGIFAQSQVALDAMAAMWLRLLAEPLKISVAFRVVGFLRRLRVLSEWELGRLFLAQRRSFLDQQLLAIDRGAALDPTVRLRKCLDTCREHAFDILTQFHTLFLDKPAGGAGTAGVGTSARGDDAAVSLAASAASPAEPAHHGLPILSSEFAIALTRRCLSLLETHLSQIHDVADIANVHSSATYLAVSLGRMGADFRPILTELTENAVYERLATKLTADICDAWIKPLKEHGWIAFLCPHLTAMASSSTTAGAGLGPVHRITDVKNRPTVIRGDTAFMSCVPMARVYNLFVDALNQLRFFPSIELGPRIAAHYLAVLTDVVDALNTSLAAEKGDESGIPATAAASTTASAVAASTPAGRARSGSTAPRPHALTTPRDPARDRLTLAHLLDRLVRQIWAHLEFGIYNGAPAVSAWMQMQTLPLAAAADPDALPFNMAALAAAAPSAAIPGESSMVAPGVPPPTTVPSALAATSPAPAATSPVPASVESVLSALESASPAPPASSDMMSDPFSADPAAITIMATTATAVTAPPSSASKPTANAPQVGQLAPKSASPSAAPSELPSAAPLASPSASPSVLPSVVPAEAVVPADATAPTK</sequence>
<dbReference type="OrthoDB" id="1661054at2759"/>
<feature type="compositionally biased region" description="Low complexity" evidence="9">
    <location>
        <begin position="1"/>
        <end position="19"/>
    </location>
</feature>
<dbReference type="Proteomes" id="UP000274922">
    <property type="component" value="Unassembled WGS sequence"/>
</dbReference>
<evidence type="ECO:0000256" key="7">
    <source>
        <dbReference type="ARBA" id="ARBA00023136"/>
    </source>
</evidence>
<reference evidence="11" key="2">
    <citation type="submission" date="2018-04" db="EMBL/GenBank/DDBJ databases">
        <title>Leveraging single-cell genomics to expand the Fungal Tree of Life.</title>
        <authorList>
            <consortium name="DOE Joint Genome Institute"/>
            <person name="Ahrendt S.R."/>
            <person name="Quandt C.A."/>
            <person name="Ciobanu D."/>
            <person name="Clum A."/>
            <person name="Salamov A."/>
            <person name="Andreopoulos B."/>
            <person name="Cheng J.-F."/>
            <person name="Woyke T."/>
            <person name="Pelin A."/>
            <person name="Henrissat B."/>
            <person name="Benny G.L."/>
            <person name="Smith M.E."/>
            <person name="James T.Y."/>
            <person name="Grigoriev I.V."/>
        </authorList>
    </citation>
    <scope>NUCLEOTIDE SEQUENCE</scope>
    <source>
        <strain evidence="11">ATCC 52028</strain>
    </source>
</reference>
<dbReference type="Proteomes" id="UP000268535">
    <property type="component" value="Unassembled WGS sequence"/>
</dbReference>
<proteinExistence type="inferred from homology"/>
<dbReference type="AlphaFoldDB" id="A0A4P9WVA4"/>
<dbReference type="GO" id="GO:0015031">
    <property type="term" value="P:protein transport"/>
    <property type="evidence" value="ECO:0007669"/>
    <property type="project" value="UniProtKB-KW"/>
</dbReference>
<feature type="compositionally biased region" description="Low complexity" evidence="9">
    <location>
        <begin position="112"/>
        <end position="126"/>
    </location>
</feature>
<dbReference type="Pfam" id="PF04124">
    <property type="entry name" value="Dor1"/>
    <property type="match status" value="2"/>
</dbReference>
<dbReference type="GO" id="GO:0017119">
    <property type="term" value="C:Golgi transport complex"/>
    <property type="evidence" value="ECO:0007669"/>
    <property type="project" value="InterPro"/>
</dbReference>
<feature type="region of interest" description="Disordered" evidence="9">
    <location>
        <begin position="448"/>
        <end position="477"/>
    </location>
</feature>
<evidence type="ECO:0000313" key="11">
    <source>
        <dbReference type="EMBL" id="RKP01943.1"/>
    </source>
</evidence>
<dbReference type="STRING" id="1555241.A0A4P9WVA4"/>
<accession>A0A4P9WVA4</accession>
<evidence type="ECO:0000313" key="10">
    <source>
        <dbReference type="EMBL" id="RKO97321.1"/>
    </source>
</evidence>
<reference evidence="10" key="3">
    <citation type="submission" date="2018-08" db="EMBL/GenBank/DDBJ databases">
        <title>Leveraging single-cell genomics to expand the Fungal Tree of Life.</title>
        <authorList>
            <consortium name="DOE Joint Genome Institute"/>
            <person name="Ahrendt S.R."/>
            <person name="Quandt C.A."/>
            <person name="Ciobanu D."/>
            <person name="Clum A."/>
            <person name="Salamov A."/>
            <person name="Andreopoulos B."/>
            <person name="Cheng J.-F."/>
            <person name="Woyke T."/>
            <person name="Pelin A."/>
            <person name="Henrissat B."/>
            <person name="Reynolds N."/>
            <person name="Benny G.L."/>
            <person name="Smith M.E."/>
            <person name="James T.Y."/>
            <person name="Grigoriev I.V."/>
        </authorList>
    </citation>
    <scope>NUCLEOTIDE SEQUENCE</scope>
    <source>
        <strain evidence="10">ATCC 52028</strain>
    </source>
</reference>
<evidence type="ECO:0000256" key="2">
    <source>
        <dbReference type="ARBA" id="ARBA00006419"/>
    </source>
</evidence>
<protein>
    <recommendedName>
        <fullName evidence="3">Conserved oligomeric Golgi complex subunit 8</fullName>
    </recommendedName>
    <alternativeName>
        <fullName evidence="8">Component of oligomeric Golgi complex 8</fullName>
    </alternativeName>
</protein>
<dbReference type="PANTHER" id="PTHR21311">
    <property type="entry name" value="CONSERVED OLIGOMERIC GOLGI COMPLEX COMPONENT 8"/>
    <property type="match status" value="1"/>
</dbReference>
<feature type="compositionally biased region" description="Basic and acidic residues" evidence="9">
    <location>
        <begin position="458"/>
        <end position="477"/>
    </location>
</feature>
<feature type="region of interest" description="Disordered" evidence="9">
    <location>
        <begin position="832"/>
        <end position="861"/>
    </location>
</feature>
<keyword evidence="5" id="KW-0653">Protein transport</keyword>
<evidence type="ECO:0000256" key="3">
    <source>
        <dbReference type="ARBA" id="ARBA00020983"/>
    </source>
</evidence>
<dbReference type="PANTHER" id="PTHR21311:SF0">
    <property type="entry name" value="CONSERVED OLIGOMERIC GOLGI COMPLEX SUBUNIT 8"/>
    <property type="match status" value="1"/>
</dbReference>
<keyword evidence="6" id="KW-0333">Golgi apparatus</keyword>
<evidence type="ECO:0000313" key="12">
    <source>
        <dbReference type="Proteomes" id="UP000268535"/>
    </source>
</evidence>
<organism evidence="10 12">
    <name type="scientific">Caulochytrium protostelioides</name>
    <dbReference type="NCBI Taxonomy" id="1555241"/>
    <lineage>
        <taxon>Eukaryota</taxon>
        <taxon>Fungi</taxon>
        <taxon>Fungi incertae sedis</taxon>
        <taxon>Chytridiomycota</taxon>
        <taxon>Chytridiomycota incertae sedis</taxon>
        <taxon>Chytridiomycetes</taxon>
        <taxon>Caulochytriales</taxon>
        <taxon>Caulochytriaceae</taxon>
        <taxon>Caulochytrium</taxon>
    </lineage>
</organism>
<evidence type="ECO:0000256" key="6">
    <source>
        <dbReference type="ARBA" id="ARBA00023034"/>
    </source>
</evidence>
<dbReference type="GO" id="GO:0000139">
    <property type="term" value="C:Golgi membrane"/>
    <property type="evidence" value="ECO:0007669"/>
    <property type="project" value="UniProtKB-SubCell"/>
</dbReference>
<keyword evidence="4" id="KW-0813">Transport</keyword>
<feature type="region of interest" description="Disordered" evidence="9">
    <location>
        <begin position="1011"/>
        <end position="1060"/>
    </location>
</feature>